<gene>
    <name evidence="5" type="ORF">HT99x_008645</name>
    <name evidence="4" type="ORF">HT99x_01326</name>
</gene>
<keyword evidence="6" id="KW-1185">Reference proteome</keyword>
<accession>A0A0Q9YLH6</accession>
<evidence type="ECO:0000313" key="6">
    <source>
        <dbReference type="Proteomes" id="UP000051497"/>
    </source>
</evidence>
<dbReference type="GO" id="GO:0001409">
    <property type="term" value="F:guanine nucleotide transmembrane transporter activity"/>
    <property type="evidence" value="ECO:0007669"/>
    <property type="project" value="TreeGrafter"/>
</dbReference>
<reference evidence="4" key="1">
    <citation type="submission" date="2015-09" db="EMBL/GenBank/DDBJ databases">
        <title>Draft Genome Sequences of Two Novel Amoeba-resistant Intranuclear Bacteria, Candidatus Berkiella cookevillensis and Candidatus Berkiella aquae.</title>
        <authorList>
            <person name="Mehari Y.T."/>
            <person name="Arivett B.A."/>
            <person name="Farone A.L."/>
            <person name="Gunderson J.H."/>
            <person name="Farone M.B."/>
        </authorList>
    </citation>
    <scope>NUCLEOTIDE SEQUENCE [LARGE SCALE GENOMIC DNA]</scope>
    <source>
        <strain evidence="4">HT99</strain>
    </source>
</reference>
<organism evidence="4">
    <name type="scientific">Candidatus Berkiella aquae</name>
    <dbReference type="NCBI Taxonomy" id="295108"/>
    <lineage>
        <taxon>Bacteria</taxon>
        <taxon>Pseudomonadati</taxon>
        <taxon>Pseudomonadota</taxon>
        <taxon>Gammaproteobacteria</taxon>
        <taxon>Candidatus Berkiellales</taxon>
        <taxon>Candidatus Berkiellaceae</taxon>
        <taxon>Candidatus Berkiella</taxon>
    </lineage>
</organism>
<dbReference type="GO" id="GO:0016020">
    <property type="term" value="C:membrane"/>
    <property type="evidence" value="ECO:0007669"/>
    <property type="project" value="UniProtKB-SubCell"/>
</dbReference>
<reference evidence="5" key="2">
    <citation type="journal article" date="2016" name="Genome Announc.">
        <title>Draft Genome Sequences of Two Novel Amoeba-Resistant Intranuclear Bacteria, 'Candidatus Berkiella cookevillensis' and 'Candidatus Berkiella aquae'.</title>
        <authorList>
            <person name="Mehari Y.T."/>
            <person name="Arivett B.A."/>
            <person name="Farone A.L."/>
            <person name="Gunderson J.H."/>
            <person name="Farone M.B."/>
        </authorList>
    </citation>
    <scope>NUCLEOTIDE SEQUENCE</scope>
    <source>
        <strain evidence="5">HT99</strain>
    </source>
</reference>
<dbReference type="EMBL" id="LKAJ01000004">
    <property type="protein sequence ID" value="KRG21573.1"/>
    <property type="molecule type" value="Genomic_DNA"/>
</dbReference>
<dbReference type="SUPFAM" id="SSF103506">
    <property type="entry name" value="Mitochondrial carrier"/>
    <property type="match status" value="1"/>
</dbReference>
<dbReference type="InterPro" id="IPR023395">
    <property type="entry name" value="MCP_dom_sf"/>
</dbReference>
<keyword evidence="2" id="KW-0812">Transmembrane</keyword>
<dbReference type="Gene3D" id="1.50.40.10">
    <property type="entry name" value="Mitochondrial carrier domain"/>
    <property type="match status" value="1"/>
</dbReference>
<keyword evidence="3" id="KW-0472">Membrane</keyword>
<dbReference type="STRING" id="295108.HT99x_01326"/>
<evidence type="ECO:0000313" key="4">
    <source>
        <dbReference type="EMBL" id="KRG21573.1"/>
    </source>
</evidence>
<dbReference type="InterPro" id="IPR053042">
    <property type="entry name" value="Mito_GTP/GDP_Carrier"/>
</dbReference>
<sequence>MQHGPSAQSQSSSLPEYRHTYFSKLFGAGSGAFIEQGIFHGLDTASKNAMAHNQPVLPWFRGLVQQEGILGATKRLYAGFGIGLLKKAPMRSYKYGVQDALNDYLTREYGAAFERTFGVYGVVAIQALAGATTGAFEPWFFQPIDTLQIRKQALKEKVSFENAKKLGVRNLYRASLFTGMFRNVPGSIGLFGGSEFANAMMDNQDHHSNAKNLLAKWGGAFLSLILSQPGDVVKTKMQVHQKGFLPTLKDVTVKELVTSGLSARLLMSAKVGVGFLVIEKTMSASKRLFGEEVKLSRVSSMDEDSIVAAVFNSSSESFVPGFEGGERQVGERLVDQDATHEQIDELTEKMKKVRM</sequence>
<dbReference type="RefSeq" id="WP_075065954.1">
    <property type="nucleotide sequence ID" value="NZ_LKAJ02000001.1"/>
</dbReference>
<dbReference type="Proteomes" id="UP000051497">
    <property type="component" value="Unassembled WGS sequence"/>
</dbReference>
<evidence type="ECO:0000256" key="3">
    <source>
        <dbReference type="ARBA" id="ARBA00023136"/>
    </source>
</evidence>
<dbReference type="PANTHER" id="PTHR46974">
    <property type="entry name" value="MITOCHONDRIAL GTP/GDP CARRIER PROTEIN 1"/>
    <property type="match status" value="1"/>
</dbReference>
<evidence type="ECO:0000313" key="5">
    <source>
        <dbReference type="EMBL" id="MCS5711502.1"/>
    </source>
</evidence>
<comment type="caution">
    <text evidence="4">The sequence shown here is derived from an EMBL/GenBank/DDBJ whole genome shotgun (WGS) entry which is preliminary data.</text>
</comment>
<protein>
    <submittedName>
        <fullName evidence="5">MC/SLC25 family protein</fullName>
    </submittedName>
    <submittedName>
        <fullName evidence="4">Mitochondrial carrier protein</fullName>
    </submittedName>
</protein>
<evidence type="ECO:0000256" key="2">
    <source>
        <dbReference type="ARBA" id="ARBA00022692"/>
    </source>
</evidence>
<name>A0A0Q9YLH6_9GAMM</name>
<evidence type="ECO:0000256" key="1">
    <source>
        <dbReference type="ARBA" id="ARBA00004370"/>
    </source>
</evidence>
<comment type="subcellular location">
    <subcellularLocation>
        <location evidence="1">Membrane</location>
    </subcellularLocation>
</comment>
<dbReference type="PANTHER" id="PTHR46974:SF1">
    <property type="entry name" value="MITOCHONDRIAL GTP_GDP CARRIER PROTEIN 1"/>
    <property type="match status" value="1"/>
</dbReference>
<dbReference type="AlphaFoldDB" id="A0A0Q9YLH6"/>
<dbReference type="EMBL" id="LKAJ02000001">
    <property type="protein sequence ID" value="MCS5711502.1"/>
    <property type="molecule type" value="Genomic_DNA"/>
</dbReference>
<proteinExistence type="predicted"/>
<reference evidence="5" key="3">
    <citation type="submission" date="2021-06" db="EMBL/GenBank/DDBJ databases">
        <title>Genomic Description and Analysis of Intracellular Bacteria, Candidatus Berkiella cookevillensis and Candidatus Berkiella aquae.</title>
        <authorList>
            <person name="Kidane D.T."/>
            <person name="Mehari Y.T."/>
            <person name="Rice F.C."/>
            <person name="Arivett B.A."/>
            <person name="Farone A.L."/>
            <person name="Berk S.G."/>
            <person name="Farone M.B."/>
        </authorList>
    </citation>
    <scope>NUCLEOTIDE SEQUENCE</scope>
    <source>
        <strain evidence="5">HT99</strain>
    </source>
</reference>